<organism evidence="2">
    <name type="scientific">Anopheles sinensis</name>
    <name type="common">Mosquito</name>
    <dbReference type="NCBI Taxonomy" id="74873"/>
    <lineage>
        <taxon>Eukaryota</taxon>
        <taxon>Metazoa</taxon>
        <taxon>Ecdysozoa</taxon>
        <taxon>Arthropoda</taxon>
        <taxon>Hexapoda</taxon>
        <taxon>Insecta</taxon>
        <taxon>Pterygota</taxon>
        <taxon>Neoptera</taxon>
        <taxon>Endopterygota</taxon>
        <taxon>Diptera</taxon>
        <taxon>Nematocera</taxon>
        <taxon>Culicoidea</taxon>
        <taxon>Culicidae</taxon>
        <taxon>Anophelinae</taxon>
        <taxon>Anopheles</taxon>
    </lineage>
</organism>
<evidence type="ECO:0000313" key="4">
    <source>
        <dbReference type="Proteomes" id="UP000030765"/>
    </source>
</evidence>
<protein>
    <submittedName>
        <fullName evidence="2 3">Uncharacterized protein</fullName>
    </submittedName>
</protein>
<reference evidence="2 4" key="1">
    <citation type="journal article" date="2014" name="BMC Genomics">
        <title>Genome sequence of Anopheles sinensis provides insight into genetics basis of mosquito competence for malaria parasites.</title>
        <authorList>
            <person name="Zhou D."/>
            <person name="Zhang D."/>
            <person name="Ding G."/>
            <person name="Shi L."/>
            <person name="Hou Q."/>
            <person name="Ye Y."/>
            <person name="Xu Y."/>
            <person name="Zhou H."/>
            <person name="Xiong C."/>
            <person name="Li S."/>
            <person name="Yu J."/>
            <person name="Hong S."/>
            <person name="Yu X."/>
            <person name="Zou P."/>
            <person name="Chen C."/>
            <person name="Chang X."/>
            <person name="Wang W."/>
            <person name="Lv Y."/>
            <person name="Sun Y."/>
            <person name="Ma L."/>
            <person name="Shen B."/>
            <person name="Zhu C."/>
        </authorList>
    </citation>
    <scope>NUCLEOTIDE SEQUENCE [LARGE SCALE GENOMIC DNA]</scope>
</reference>
<keyword evidence="1" id="KW-0472">Membrane</keyword>
<dbReference type="EMBL" id="KE525057">
    <property type="protein sequence ID" value="KFB41032.1"/>
    <property type="molecule type" value="Genomic_DNA"/>
</dbReference>
<evidence type="ECO:0000256" key="1">
    <source>
        <dbReference type="SAM" id="Phobius"/>
    </source>
</evidence>
<sequence>MSDAWADSDLPGFGTVPITGLLLPLCTRWSLVQLAKFPPRRHVSYPPCQAG</sequence>
<name>A0A084VST8_ANOSI</name>
<evidence type="ECO:0000313" key="2">
    <source>
        <dbReference type="EMBL" id="KFB41032.1"/>
    </source>
</evidence>
<dbReference type="EMBL" id="ATLV01016141">
    <property type="status" value="NOT_ANNOTATED_CDS"/>
    <property type="molecule type" value="Genomic_DNA"/>
</dbReference>
<keyword evidence="1" id="KW-0812">Transmembrane</keyword>
<feature type="transmembrane region" description="Helical" evidence="1">
    <location>
        <begin position="12"/>
        <end position="31"/>
    </location>
</feature>
<evidence type="ECO:0000313" key="3">
    <source>
        <dbReference type="EnsemblMetazoa" id="ASIC008650-PA"/>
    </source>
</evidence>
<keyword evidence="1" id="KW-1133">Transmembrane helix</keyword>
<dbReference type="EnsemblMetazoa" id="ASIC008650-RA">
    <property type="protein sequence ID" value="ASIC008650-PA"/>
    <property type="gene ID" value="ASIC008650"/>
</dbReference>
<dbReference type="VEuPathDB" id="VectorBase:ASIC008650"/>
<keyword evidence="4" id="KW-1185">Reference proteome</keyword>
<reference evidence="3" key="2">
    <citation type="submission" date="2020-05" db="UniProtKB">
        <authorList>
            <consortium name="EnsemblMetazoa"/>
        </authorList>
    </citation>
    <scope>IDENTIFICATION</scope>
</reference>
<gene>
    <name evidence="2" type="ORF">ZHAS_00008650</name>
</gene>
<dbReference type="AlphaFoldDB" id="A0A084VST8"/>
<dbReference type="Proteomes" id="UP000030765">
    <property type="component" value="Unassembled WGS sequence"/>
</dbReference>
<accession>A0A084VST8</accession>
<proteinExistence type="predicted"/>